<dbReference type="EMBL" id="QEXV01000005">
    <property type="protein sequence ID" value="PWE16754.1"/>
    <property type="molecule type" value="Genomic_DNA"/>
</dbReference>
<name>A0A2U2BRV5_9PROT</name>
<gene>
    <name evidence="1" type="ORF">DDZ18_11175</name>
</gene>
<evidence type="ECO:0000313" key="1">
    <source>
        <dbReference type="EMBL" id="PWE16754.1"/>
    </source>
</evidence>
<organism evidence="1 2">
    <name type="scientific">Marinicauda salina</name>
    <dbReference type="NCBI Taxonomy" id="2135793"/>
    <lineage>
        <taxon>Bacteria</taxon>
        <taxon>Pseudomonadati</taxon>
        <taxon>Pseudomonadota</taxon>
        <taxon>Alphaproteobacteria</taxon>
        <taxon>Maricaulales</taxon>
        <taxon>Maricaulaceae</taxon>
        <taxon>Marinicauda</taxon>
    </lineage>
</organism>
<dbReference type="AlphaFoldDB" id="A0A2U2BRV5"/>
<protein>
    <submittedName>
        <fullName evidence="1">Uncharacterized protein</fullName>
    </submittedName>
</protein>
<accession>A0A2U2BRV5</accession>
<dbReference type="RefSeq" id="WP_109253477.1">
    <property type="nucleotide sequence ID" value="NZ_QEXV01000005.1"/>
</dbReference>
<proteinExistence type="predicted"/>
<dbReference type="Proteomes" id="UP000245168">
    <property type="component" value="Unassembled WGS sequence"/>
</dbReference>
<comment type="caution">
    <text evidence="1">The sequence shown here is derived from an EMBL/GenBank/DDBJ whole genome shotgun (WGS) entry which is preliminary data.</text>
</comment>
<evidence type="ECO:0000313" key="2">
    <source>
        <dbReference type="Proteomes" id="UP000245168"/>
    </source>
</evidence>
<reference evidence="2" key="1">
    <citation type="submission" date="2018-05" db="EMBL/GenBank/DDBJ databases">
        <authorList>
            <person name="Liu B.-T."/>
        </authorList>
    </citation>
    <scope>NUCLEOTIDE SEQUENCE [LARGE SCALE GENOMIC DNA]</scope>
    <source>
        <strain evidence="2">WD6-1</strain>
    </source>
</reference>
<keyword evidence="2" id="KW-1185">Reference proteome</keyword>
<sequence>MSRTIRIPKRYAGFALPAFLGAWLLFSIGFRAEGFWRDPATELRSALLGPHYFARYDCAGTRAPKRGFTLTNGFGFYGFRYAAADDADAIAFARSARPDCRLNAVTRRNRRVFLDYLHEPRYERVYTVGRGRH</sequence>